<feature type="transmembrane region" description="Helical" evidence="1">
    <location>
        <begin position="36"/>
        <end position="53"/>
    </location>
</feature>
<proteinExistence type="predicted"/>
<dbReference type="Proteomes" id="UP000070394">
    <property type="component" value="Unassembled WGS sequence"/>
</dbReference>
<keyword evidence="1" id="KW-1133">Transmembrane helix</keyword>
<dbReference type="RefSeq" id="WP_060930467.1">
    <property type="nucleotide sequence ID" value="NZ_KQ959776.1"/>
</dbReference>
<keyword evidence="2" id="KW-0282">Flagellum</keyword>
<evidence type="ECO:0000256" key="1">
    <source>
        <dbReference type="SAM" id="Phobius"/>
    </source>
</evidence>
<dbReference type="PATRIC" id="fig|467210.3.peg.502"/>
<comment type="caution">
    <text evidence="2">The sequence shown here is derived from an EMBL/GenBank/DDBJ whole genome shotgun (WGS) entry which is preliminary data.</text>
</comment>
<keyword evidence="2" id="KW-0969">Cilium</keyword>
<name>A0A133ZYE6_9FIRM</name>
<evidence type="ECO:0000313" key="3">
    <source>
        <dbReference type="Proteomes" id="UP000070394"/>
    </source>
</evidence>
<reference evidence="3" key="1">
    <citation type="submission" date="2016-01" db="EMBL/GenBank/DDBJ databases">
        <authorList>
            <person name="Mitreva M."/>
            <person name="Pepin K.H."/>
            <person name="Mihindukulasuriya K.A."/>
            <person name="Fulton R."/>
            <person name="Fronick C."/>
            <person name="O'Laughlin M."/>
            <person name="Miner T."/>
            <person name="Herter B."/>
            <person name="Rosa B.A."/>
            <person name="Cordes M."/>
            <person name="Tomlinson C."/>
            <person name="Wollam A."/>
            <person name="Palsikar V.B."/>
            <person name="Mardis E.R."/>
            <person name="Wilson R.K."/>
        </authorList>
    </citation>
    <scope>NUCLEOTIDE SEQUENCE [LARGE SCALE GENOMIC DNA]</scope>
    <source>
        <strain evidence="3">DNF00896</strain>
    </source>
</reference>
<dbReference type="STRING" id="467210.HMPREF1866_00510"/>
<organism evidence="2 3">
    <name type="scientific">Lachnoanaerobaculum saburreum</name>
    <dbReference type="NCBI Taxonomy" id="467210"/>
    <lineage>
        <taxon>Bacteria</taxon>
        <taxon>Bacillati</taxon>
        <taxon>Bacillota</taxon>
        <taxon>Clostridia</taxon>
        <taxon>Lachnospirales</taxon>
        <taxon>Lachnospiraceae</taxon>
        <taxon>Lachnoanaerobaculum</taxon>
    </lineage>
</organism>
<keyword evidence="1" id="KW-0812">Transmembrane</keyword>
<dbReference type="EMBL" id="LSDA01000013">
    <property type="protein sequence ID" value="KXB60477.1"/>
    <property type="molecule type" value="Genomic_DNA"/>
</dbReference>
<accession>A0A133ZYE6</accession>
<keyword evidence="2" id="KW-0966">Cell projection</keyword>
<keyword evidence="1" id="KW-0472">Membrane</keyword>
<gene>
    <name evidence="2" type="ORF">HMPREF1866_00510</name>
</gene>
<keyword evidence="3" id="KW-1185">Reference proteome</keyword>
<protein>
    <submittedName>
        <fullName evidence="2">Flagellin-like domain protein</fullName>
    </submittedName>
</protein>
<sequence>MEKMFELIDLFVMAQAVKLQGALKAFKEEERGASDMVAVMVLIVIIIALAALFNQKLKGAVESIFAQLTSFVETRGGGQ</sequence>
<evidence type="ECO:0000313" key="2">
    <source>
        <dbReference type="EMBL" id="KXB60477.1"/>
    </source>
</evidence>
<dbReference type="AlphaFoldDB" id="A0A133ZYE6"/>
<dbReference type="OrthoDB" id="2063457at2"/>